<dbReference type="Pfam" id="PF00251">
    <property type="entry name" value="Glyco_hydro_32N"/>
    <property type="match status" value="1"/>
</dbReference>
<dbReference type="InterPro" id="IPR023296">
    <property type="entry name" value="Glyco_hydro_beta-prop_sf"/>
</dbReference>
<evidence type="ECO:0000256" key="3">
    <source>
        <dbReference type="ARBA" id="ARBA00023295"/>
    </source>
</evidence>
<dbReference type="SUPFAM" id="SSF75005">
    <property type="entry name" value="Arabinanase/levansucrase/invertase"/>
    <property type="match status" value="1"/>
</dbReference>
<dbReference type="InterPro" id="IPR013148">
    <property type="entry name" value="Glyco_hydro_32_N"/>
</dbReference>
<keyword evidence="2 4" id="KW-0378">Hydrolase</keyword>
<evidence type="ECO:0000256" key="4">
    <source>
        <dbReference type="RuleBase" id="RU362110"/>
    </source>
</evidence>
<name>A0A7W3J303_9ACTN</name>
<sequence length="487" mass="52892">MTEDDFRPGFHFTPARHWMNDPNGLVHHDGTWHLFFQHNPEANEFGHVSWGHASSPDLVHWTEHPVALRASESELIYSGSAVVDAHDTSGLGDGTTPPLVAVFTSVYADRQAQSLAHSLDGGATWTPYAGNPVLDRASTEFRDPKVFWHATGEDTGHWVMVAVEADQRLVLLHRSDDLRHWTLLSTFGPGTGPEDFWECPDLFALPVDGDPADRRWVLVVSVNPGGVAGGSGTRWFLGDFDGTTFTAADTAADAVDAPVRERRWLDWGHDHYAAVSYDNAPDDRRVTIGWMGNWAYAHDMPTTPWRGAMALPRELSLRTVEGAVTLVQRPVPELAVLEGTATAWAAYDLEGERTLPAGERYRLDVTFEHGDARDFGLDLCVGPGAATRLRYDPAAGLLSLDRTASGETAFSPAFAAVDTAPVALADGRLRLEVWVDRCSVEVFAQGGTACLTQLVLPDAAATGLACVSTGGTTRVVELSHTPLARAR</sequence>
<dbReference type="Proteomes" id="UP000580910">
    <property type="component" value="Unassembled WGS sequence"/>
</dbReference>
<keyword evidence="8" id="KW-1185">Reference proteome</keyword>
<evidence type="ECO:0000259" key="6">
    <source>
        <dbReference type="Pfam" id="PF08244"/>
    </source>
</evidence>
<dbReference type="InterPro" id="IPR001362">
    <property type="entry name" value="Glyco_hydro_32"/>
</dbReference>
<dbReference type="SUPFAM" id="SSF49899">
    <property type="entry name" value="Concanavalin A-like lectins/glucanases"/>
    <property type="match status" value="1"/>
</dbReference>
<dbReference type="InterPro" id="IPR013189">
    <property type="entry name" value="Glyco_hydro_32_C"/>
</dbReference>
<evidence type="ECO:0000313" key="7">
    <source>
        <dbReference type="EMBL" id="MBA8805358.1"/>
    </source>
</evidence>
<organism evidence="7 8">
    <name type="scientific">Nocardioides ginsengisegetis</name>
    <dbReference type="NCBI Taxonomy" id="661491"/>
    <lineage>
        <taxon>Bacteria</taxon>
        <taxon>Bacillati</taxon>
        <taxon>Actinomycetota</taxon>
        <taxon>Actinomycetes</taxon>
        <taxon>Propionibacteriales</taxon>
        <taxon>Nocardioidaceae</taxon>
        <taxon>Nocardioides</taxon>
    </lineage>
</organism>
<dbReference type="PANTHER" id="PTHR42800:SF1">
    <property type="entry name" value="EXOINULINASE INUD (AFU_ORTHOLOGUE AFUA_5G00480)"/>
    <property type="match status" value="1"/>
</dbReference>
<evidence type="ECO:0000259" key="5">
    <source>
        <dbReference type="Pfam" id="PF00251"/>
    </source>
</evidence>
<dbReference type="PANTHER" id="PTHR42800">
    <property type="entry name" value="EXOINULINASE INUD (AFU_ORTHOLOGUE AFUA_5G00480)"/>
    <property type="match status" value="1"/>
</dbReference>
<feature type="domain" description="Glycosyl hydrolase family 32 C-terminal" evidence="6">
    <location>
        <begin position="356"/>
        <end position="479"/>
    </location>
</feature>
<dbReference type="CDD" id="cd18622">
    <property type="entry name" value="GH32_Inu-like"/>
    <property type="match status" value="1"/>
</dbReference>
<dbReference type="PROSITE" id="PS00609">
    <property type="entry name" value="GLYCOSYL_HYDROL_F32"/>
    <property type="match status" value="1"/>
</dbReference>
<feature type="domain" description="Glycosyl hydrolase family 32 N-terminal" evidence="5">
    <location>
        <begin position="11"/>
        <end position="330"/>
    </location>
</feature>
<keyword evidence="3 4" id="KW-0326">Glycosidase</keyword>
<accession>A0A7W3J303</accession>
<comment type="caution">
    <text evidence="7">The sequence shown here is derived from an EMBL/GenBank/DDBJ whole genome shotgun (WGS) entry which is preliminary data.</text>
</comment>
<comment type="similarity">
    <text evidence="1 4">Belongs to the glycosyl hydrolase 32 family.</text>
</comment>
<dbReference type="EC" id="3.2.1.65" evidence="7"/>
<dbReference type="Pfam" id="PF08244">
    <property type="entry name" value="Glyco_hydro_32C"/>
    <property type="match status" value="1"/>
</dbReference>
<evidence type="ECO:0000256" key="1">
    <source>
        <dbReference type="ARBA" id="ARBA00009902"/>
    </source>
</evidence>
<dbReference type="RefSeq" id="WP_220481415.1">
    <property type="nucleotide sequence ID" value="NZ_JACGXA010000001.1"/>
</dbReference>
<dbReference type="GO" id="GO:0005987">
    <property type="term" value="P:sucrose catabolic process"/>
    <property type="evidence" value="ECO:0007669"/>
    <property type="project" value="TreeGrafter"/>
</dbReference>
<evidence type="ECO:0000256" key="2">
    <source>
        <dbReference type="ARBA" id="ARBA00022801"/>
    </source>
</evidence>
<dbReference type="EC" id="3.2.1.80" evidence="7"/>
<dbReference type="SMART" id="SM00640">
    <property type="entry name" value="Glyco_32"/>
    <property type="match status" value="1"/>
</dbReference>
<dbReference type="AlphaFoldDB" id="A0A7W3J303"/>
<dbReference type="Gene3D" id="2.115.10.20">
    <property type="entry name" value="Glycosyl hydrolase domain, family 43"/>
    <property type="match status" value="1"/>
</dbReference>
<dbReference type="EMBL" id="JACGXA010000001">
    <property type="protein sequence ID" value="MBA8805358.1"/>
    <property type="molecule type" value="Genomic_DNA"/>
</dbReference>
<dbReference type="GO" id="GO:0051669">
    <property type="term" value="F:fructan beta-fructosidase activity"/>
    <property type="evidence" value="ECO:0007669"/>
    <property type="project" value="UniProtKB-EC"/>
</dbReference>
<reference evidence="7 8" key="1">
    <citation type="submission" date="2020-07" db="EMBL/GenBank/DDBJ databases">
        <title>Sequencing the genomes of 1000 actinobacteria strains.</title>
        <authorList>
            <person name="Klenk H.-P."/>
        </authorList>
    </citation>
    <scope>NUCLEOTIDE SEQUENCE [LARGE SCALE GENOMIC DNA]</scope>
    <source>
        <strain evidence="7 8">DSM 21349</strain>
    </source>
</reference>
<proteinExistence type="inferred from homology"/>
<dbReference type="GO" id="GO:0005737">
    <property type="term" value="C:cytoplasm"/>
    <property type="evidence" value="ECO:0007669"/>
    <property type="project" value="TreeGrafter"/>
</dbReference>
<dbReference type="Gene3D" id="2.60.120.560">
    <property type="entry name" value="Exo-inulinase, domain 1"/>
    <property type="match status" value="1"/>
</dbReference>
<evidence type="ECO:0000313" key="8">
    <source>
        <dbReference type="Proteomes" id="UP000580910"/>
    </source>
</evidence>
<protein>
    <submittedName>
        <fullName evidence="7">Levanase/fructan beta-fructosidase</fullName>
        <ecNumber evidence="7">3.2.1.65</ecNumber>
        <ecNumber evidence="7">3.2.1.80</ecNumber>
    </submittedName>
</protein>
<gene>
    <name evidence="7" type="ORF">FB382_003649</name>
</gene>
<dbReference type="GO" id="GO:0031219">
    <property type="term" value="F:levanase activity"/>
    <property type="evidence" value="ECO:0007669"/>
    <property type="project" value="UniProtKB-EC"/>
</dbReference>
<dbReference type="GO" id="GO:0004575">
    <property type="term" value="F:sucrose alpha-glucosidase activity"/>
    <property type="evidence" value="ECO:0007669"/>
    <property type="project" value="TreeGrafter"/>
</dbReference>
<dbReference type="InterPro" id="IPR013320">
    <property type="entry name" value="ConA-like_dom_sf"/>
</dbReference>
<dbReference type="InterPro" id="IPR018053">
    <property type="entry name" value="Glyco_hydro_32_AS"/>
</dbReference>